<dbReference type="PANTHER" id="PTHR10584:SF166">
    <property type="entry name" value="RIBOKINASE"/>
    <property type="match status" value="1"/>
</dbReference>
<comment type="similarity">
    <text evidence="12">Belongs to the carbohydrate kinase PfkB family. Ribokinase subfamily.</text>
</comment>
<evidence type="ECO:0000256" key="5">
    <source>
        <dbReference type="ARBA" id="ARBA00022723"/>
    </source>
</evidence>
<comment type="catalytic activity">
    <reaction evidence="12">
        <text>D-ribose + ATP = D-ribose 5-phosphate + ADP + H(+)</text>
        <dbReference type="Rhea" id="RHEA:13697"/>
        <dbReference type="ChEBI" id="CHEBI:15378"/>
        <dbReference type="ChEBI" id="CHEBI:30616"/>
        <dbReference type="ChEBI" id="CHEBI:47013"/>
        <dbReference type="ChEBI" id="CHEBI:78346"/>
        <dbReference type="ChEBI" id="CHEBI:456216"/>
        <dbReference type="EC" id="2.7.1.15"/>
    </reaction>
</comment>
<name>A0ABN2LRC5_9MICO</name>
<evidence type="ECO:0000256" key="10">
    <source>
        <dbReference type="ARBA" id="ARBA00022958"/>
    </source>
</evidence>
<evidence type="ECO:0000259" key="13">
    <source>
        <dbReference type="Pfam" id="PF00294"/>
    </source>
</evidence>
<comment type="cofactor">
    <cofactor evidence="12">
        <name>Mg(2+)</name>
        <dbReference type="ChEBI" id="CHEBI:18420"/>
    </cofactor>
    <text evidence="12">Requires a divalent cation, most likely magnesium in vivo, as an electrophilic catalyst to aid phosphoryl group transfer. It is the chelate of the metal and the nucleotide that is the actual substrate.</text>
</comment>
<evidence type="ECO:0000256" key="11">
    <source>
        <dbReference type="ARBA" id="ARBA00023277"/>
    </source>
</evidence>
<keyword evidence="15" id="KW-1185">Reference proteome</keyword>
<keyword evidence="8 12" id="KW-0067">ATP-binding</keyword>
<keyword evidence="12" id="KW-0963">Cytoplasm</keyword>
<dbReference type="PANTHER" id="PTHR10584">
    <property type="entry name" value="SUGAR KINASE"/>
    <property type="match status" value="1"/>
</dbReference>
<keyword evidence="11 12" id="KW-0119">Carbohydrate metabolism</keyword>
<dbReference type="HAMAP" id="MF_01987">
    <property type="entry name" value="Ribokinase"/>
    <property type="match status" value="1"/>
</dbReference>
<evidence type="ECO:0000256" key="7">
    <source>
        <dbReference type="ARBA" id="ARBA00022777"/>
    </source>
</evidence>
<evidence type="ECO:0000256" key="9">
    <source>
        <dbReference type="ARBA" id="ARBA00022842"/>
    </source>
</evidence>
<feature type="domain" description="Carbohydrate kinase PfkB" evidence="13">
    <location>
        <begin position="2"/>
        <end position="272"/>
    </location>
</feature>
<proteinExistence type="inferred from homology"/>
<evidence type="ECO:0000256" key="1">
    <source>
        <dbReference type="ARBA" id="ARBA00005380"/>
    </source>
</evidence>
<feature type="binding site" evidence="12">
    <location>
        <position position="269"/>
    </location>
    <ligand>
        <name>K(+)</name>
        <dbReference type="ChEBI" id="CHEBI:29103"/>
    </ligand>
</feature>
<feature type="active site" description="Proton acceptor" evidence="12">
    <location>
        <position position="234"/>
    </location>
</feature>
<evidence type="ECO:0000256" key="3">
    <source>
        <dbReference type="ARBA" id="ARBA00016943"/>
    </source>
</evidence>
<feature type="binding site" evidence="12">
    <location>
        <position position="267"/>
    </location>
    <ligand>
        <name>K(+)</name>
        <dbReference type="ChEBI" id="CHEBI:29103"/>
    </ligand>
</feature>
<comment type="similarity">
    <text evidence="1">Belongs to the carbohydrate kinase pfkB family.</text>
</comment>
<evidence type="ECO:0000313" key="15">
    <source>
        <dbReference type="Proteomes" id="UP001499938"/>
    </source>
</evidence>
<dbReference type="PROSITE" id="PS00584">
    <property type="entry name" value="PFKB_KINASES_2"/>
    <property type="match status" value="1"/>
</dbReference>
<feature type="binding site" evidence="12">
    <location>
        <position position="183"/>
    </location>
    <ligand>
        <name>ATP</name>
        <dbReference type="ChEBI" id="CHEBI:30616"/>
    </ligand>
</feature>
<feature type="binding site" evidence="12">
    <location>
        <begin position="233"/>
        <end position="234"/>
    </location>
    <ligand>
        <name>ATP</name>
        <dbReference type="ChEBI" id="CHEBI:30616"/>
    </ligand>
</feature>
<dbReference type="PRINTS" id="PR00990">
    <property type="entry name" value="RIBOKINASE"/>
</dbReference>
<dbReference type="InterPro" id="IPR011611">
    <property type="entry name" value="PfkB_dom"/>
</dbReference>
<dbReference type="EC" id="2.7.1.15" evidence="2 12"/>
<feature type="binding site" evidence="12">
    <location>
        <position position="264"/>
    </location>
    <ligand>
        <name>K(+)</name>
        <dbReference type="ChEBI" id="CHEBI:29103"/>
    </ligand>
</feature>
<dbReference type="Proteomes" id="UP001499938">
    <property type="component" value="Unassembled WGS sequence"/>
</dbReference>
<dbReference type="InterPro" id="IPR029056">
    <property type="entry name" value="Ribokinase-like"/>
</dbReference>
<keyword evidence="6 12" id="KW-0547">Nucleotide-binding</keyword>
<keyword evidence="10 12" id="KW-0630">Potassium</keyword>
<dbReference type="EMBL" id="BAAAPO010000034">
    <property type="protein sequence ID" value="GAA1797350.1"/>
    <property type="molecule type" value="Genomic_DNA"/>
</dbReference>
<keyword evidence="9 12" id="KW-0460">Magnesium</keyword>
<dbReference type="SUPFAM" id="SSF53613">
    <property type="entry name" value="Ribokinase-like"/>
    <property type="match status" value="1"/>
</dbReference>
<accession>A0ABN2LRC5</accession>
<protein>
    <recommendedName>
        <fullName evidence="3 12">Ribokinase</fullName>
        <shortName evidence="12">RK</shortName>
        <ecNumber evidence="2 12">2.7.1.15</ecNumber>
    </recommendedName>
</protein>
<evidence type="ECO:0000256" key="4">
    <source>
        <dbReference type="ARBA" id="ARBA00022679"/>
    </source>
</evidence>
<feature type="binding site" evidence="12">
    <location>
        <position position="234"/>
    </location>
    <ligand>
        <name>substrate</name>
    </ligand>
</feature>
<dbReference type="InterPro" id="IPR002139">
    <property type="entry name" value="Ribo/fructo_kinase"/>
</dbReference>
<feature type="binding site" evidence="12">
    <location>
        <begin position="203"/>
        <end position="208"/>
    </location>
    <ligand>
        <name>ATP</name>
        <dbReference type="ChEBI" id="CHEBI:30616"/>
    </ligand>
</feature>
<comment type="pathway">
    <text evidence="12">Carbohydrate metabolism; D-ribose degradation; D-ribose 5-phosphate from beta-D-ribopyranose: step 2/2.</text>
</comment>
<dbReference type="Pfam" id="PF00294">
    <property type="entry name" value="PfkB"/>
    <property type="match status" value="1"/>
</dbReference>
<dbReference type="RefSeq" id="WP_344084977.1">
    <property type="nucleotide sequence ID" value="NZ_BAAAPO010000034.1"/>
</dbReference>
<dbReference type="InterPro" id="IPR002173">
    <property type="entry name" value="Carboh/pur_kinase_PfkB_CS"/>
</dbReference>
<keyword evidence="5 12" id="KW-0479">Metal-binding</keyword>
<feature type="binding site" evidence="12">
    <location>
        <position position="228"/>
    </location>
    <ligand>
        <name>K(+)</name>
        <dbReference type="ChEBI" id="CHEBI:29103"/>
    </ligand>
</feature>
<evidence type="ECO:0000256" key="12">
    <source>
        <dbReference type="HAMAP-Rule" id="MF_01987"/>
    </source>
</evidence>
<comment type="caution">
    <text evidence="12">Lacks conserved residue(s) required for the propagation of feature annotation.</text>
</comment>
<evidence type="ECO:0000256" key="8">
    <source>
        <dbReference type="ARBA" id="ARBA00022840"/>
    </source>
</evidence>
<dbReference type="InterPro" id="IPR011877">
    <property type="entry name" value="Ribokinase"/>
</dbReference>
<reference evidence="14 15" key="1">
    <citation type="journal article" date="2019" name="Int. J. Syst. Evol. Microbiol.">
        <title>The Global Catalogue of Microorganisms (GCM) 10K type strain sequencing project: providing services to taxonomists for standard genome sequencing and annotation.</title>
        <authorList>
            <consortium name="The Broad Institute Genomics Platform"/>
            <consortium name="The Broad Institute Genome Sequencing Center for Infectious Disease"/>
            <person name="Wu L."/>
            <person name="Ma J."/>
        </authorList>
    </citation>
    <scope>NUCLEOTIDE SEQUENCE [LARGE SCALE GENOMIC DNA]</scope>
    <source>
        <strain evidence="14 15">JCM 15592</strain>
    </source>
</reference>
<dbReference type="Gene3D" id="3.40.1190.20">
    <property type="match status" value="1"/>
</dbReference>
<keyword evidence="7 12" id="KW-0418">Kinase</keyword>
<evidence type="ECO:0000256" key="6">
    <source>
        <dbReference type="ARBA" id="ARBA00022741"/>
    </source>
</evidence>
<dbReference type="CDD" id="cd01174">
    <property type="entry name" value="ribokinase"/>
    <property type="match status" value="1"/>
</dbReference>
<keyword evidence="4 12" id="KW-0808">Transferase</keyword>
<feature type="binding site" evidence="12">
    <location>
        <position position="230"/>
    </location>
    <ligand>
        <name>K(+)</name>
        <dbReference type="ChEBI" id="CHEBI:29103"/>
    </ligand>
</feature>
<comment type="activity regulation">
    <text evidence="12">Activated by a monovalent cation that binds near, but not in, the active site. The most likely occupant of the site in vivo is potassium. Ion binding induces a conformational change that may alter substrate affinity.</text>
</comment>
<feature type="binding site" evidence="12">
    <location>
        <position position="139"/>
    </location>
    <ligand>
        <name>substrate</name>
    </ligand>
</feature>
<comment type="subunit">
    <text evidence="12">Homodimer.</text>
</comment>
<organism evidence="14 15">
    <name type="scientific">Nostocoides veronense</name>
    <dbReference type="NCBI Taxonomy" id="330836"/>
    <lineage>
        <taxon>Bacteria</taxon>
        <taxon>Bacillati</taxon>
        <taxon>Actinomycetota</taxon>
        <taxon>Actinomycetes</taxon>
        <taxon>Micrococcales</taxon>
        <taxon>Intrasporangiaceae</taxon>
        <taxon>Nostocoides</taxon>
    </lineage>
</organism>
<gene>
    <name evidence="12" type="primary">rbsK</name>
    <name evidence="14" type="ORF">GCM10009811_21940</name>
</gene>
<comment type="caution">
    <text evidence="14">The sequence shown here is derived from an EMBL/GenBank/DDBJ whole genome shotgun (WGS) entry which is preliminary data.</text>
</comment>
<comment type="function">
    <text evidence="12">Catalyzes the phosphorylation of ribose at O-5 in a reaction requiring ATP and magnesium. The resulting D-ribose-5-phosphate can then be used either for sythesis of nucleotides, histidine, and tryptophan, or as a component of the pentose phosphate pathway.</text>
</comment>
<comment type="subcellular location">
    <subcellularLocation>
        <location evidence="12">Cytoplasm</location>
    </subcellularLocation>
</comment>
<feature type="binding site" evidence="12">
    <location>
        <begin position="39"/>
        <end position="43"/>
    </location>
    <ligand>
        <name>substrate</name>
    </ligand>
</feature>
<evidence type="ECO:0000313" key="14">
    <source>
        <dbReference type="EMBL" id="GAA1797350.1"/>
    </source>
</evidence>
<sequence length="300" mass="29929">MGRVIVIGSINVDQVALVEERPKPGETVLAIGHRQLAGGKGANQAIAAARAGADVLMVGRVGDDSGGAAYLRRLAAHGIDVRHVQVSTERPTGTAFITVDETRENTIVVVPGANSEVGADWPENFPALTAQDVVVLQLEIPLPTVIRAADLAHEAGARVVINVAPYAELPPATLALADPIVANEHEAMALADSGAGVGSLLMTLGPNGAVWDGIGAPAHDVPGGLVIDTTGAGDAFVGALAAALAGGADHAGAVQAALAAGSEAVSYAGAQPDAALGPEWMSAGAAPADLAESNEGERFA</sequence>
<evidence type="ECO:0000256" key="2">
    <source>
        <dbReference type="ARBA" id="ARBA00012035"/>
    </source>
</evidence>
<feature type="binding site" evidence="12">
    <location>
        <begin position="11"/>
        <end position="13"/>
    </location>
    <ligand>
        <name>substrate</name>
    </ligand>
</feature>